<feature type="domain" description="Lsr2 DNA-binding" evidence="4">
    <location>
        <begin position="41"/>
        <end position="73"/>
    </location>
</feature>
<gene>
    <name evidence="5" type="ORF">JNB62_13075</name>
</gene>
<protein>
    <submittedName>
        <fullName evidence="5">Lsr2 family protein</fullName>
    </submittedName>
</protein>
<dbReference type="InterPro" id="IPR055370">
    <property type="entry name" value="Lsr2_DNA-bd"/>
</dbReference>
<dbReference type="InterPro" id="IPR036625">
    <property type="entry name" value="E3-bd_dom_sf"/>
</dbReference>
<keyword evidence="2" id="KW-0175">Coiled coil</keyword>
<evidence type="ECO:0000256" key="3">
    <source>
        <dbReference type="SAM" id="MobiDB-lite"/>
    </source>
</evidence>
<evidence type="ECO:0000313" key="6">
    <source>
        <dbReference type="Proteomes" id="UP001196843"/>
    </source>
</evidence>
<name>A0ABS7HNS9_9MICO</name>
<keyword evidence="1" id="KW-0238">DNA-binding</keyword>
<evidence type="ECO:0000256" key="1">
    <source>
        <dbReference type="ARBA" id="ARBA00023125"/>
    </source>
</evidence>
<evidence type="ECO:0000259" key="4">
    <source>
        <dbReference type="Pfam" id="PF23359"/>
    </source>
</evidence>
<reference evidence="5 6" key="1">
    <citation type="journal article" date="2021" name="MBio">
        <title>Poor Competitiveness of Bradyrhizobium in Pigeon Pea Root Colonization in Indian Soils.</title>
        <authorList>
            <person name="Chalasani D."/>
            <person name="Basu A."/>
            <person name="Pullabhotla S.V.S.R.N."/>
            <person name="Jorrin B."/>
            <person name="Neal A.L."/>
            <person name="Poole P.S."/>
            <person name="Podile A.R."/>
            <person name="Tkacz A."/>
        </authorList>
    </citation>
    <scope>NUCLEOTIDE SEQUENCE [LARGE SCALE GENOMIC DNA]</scope>
    <source>
        <strain evidence="5 6">HU14</strain>
    </source>
</reference>
<organism evidence="5 6">
    <name type="scientific">Microbacterium jejuense</name>
    <dbReference type="NCBI Taxonomy" id="1263637"/>
    <lineage>
        <taxon>Bacteria</taxon>
        <taxon>Bacillati</taxon>
        <taxon>Actinomycetota</taxon>
        <taxon>Actinomycetes</taxon>
        <taxon>Micrococcales</taxon>
        <taxon>Microbacteriaceae</taxon>
        <taxon>Microbacterium</taxon>
    </lineage>
</organism>
<proteinExistence type="predicted"/>
<dbReference type="Gene3D" id="4.10.320.10">
    <property type="entry name" value="E3-binding domain"/>
    <property type="match status" value="1"/>
</dbReference>
<dbReference type="Proteomes" id="UP001196843">
    <property type="component" value="Unassembled WGS sequence"/>
</dbReference>
<feature type="region of interest" description="Disordered" evidence="3">
    <location>
        <begin position="75"/>
        <end position="119"/>
    </location>
</feature>
<evidence type="ECO:0000256" key="2">
    <source>
        <dbReference type="SAM" id="Coils"/>
    </source>
</evidence>
<dbReference type="Pfam" id="PF23359">
    <property type="entry name" value="Lsr2_DNA-bd"/>
    <property type="match status" value="1"/>
</dbReference>
<feature type="coiled-coil region" evidence="2">
    <location>
        <begin position="238"/>
        <end position="265"/>
    </location>
</feature>
<dbReference type="RefSeq" id="WP_220301345.1">
    <property type="nucleotide sequence ID" value="NZ_JAEUAW010000010.1"/>
</dbReference>
<feature type="region of interest" description="Disordered" evidence="3">
    <location>
        <begin position="1"/>
        <end position="41"/>
    </location>
</feature>
<evidence type="ECO:0000313" key="5">
    <source>
        <dbReference type="EMBL" id="MBW9094622.1"/>
    </source>
</evidence>
<accession>A0ABS7HNS9</accession>
<comment type="caution">
    <text evidence="5">The sequence shown here is derived from an EMBL/GenBank/DDBJ whole genome shotgun (WGS) entry which is preliminary data.</text>
</comment>
<keyword evidence="6" id="KW-1185">Reference proteome</keyword>
<dbReference type="EMBL" id="JAEUAW010000010">
    <property type="protein sequence ID" value="MBW9094622.1"/>
    <property type="molecule type" value="Genomic_DNA"/>
</dbReference>
<sequence length="355" mass="38971">MPTPNDVAKTSKPLTVEPTPEVSDDVVGEAPEAPQKTAPVAARDIRRWAKHVGVDCPTHGRIPTAVRQAYDDAHPTAQNAAQPLAESAQDPEPHDMPGGEPEAVEEAPAERTLDAEGEAMGHPELCSKTYDEEYNGQPVIVWCSQKANHDGDCGPFVRQLASDNTTPMDPAEFDEAMAAARERAELVELNREADGEPDLPVAIGQQVIVEAHLDRVTIVPEPAGPRPEWADVTIPEDIERARALAVRLEQELAHTEEQLATAHAALDTTLAKWNADTSVLQEKITQLTVDLRAALQTASIWSGLYHDTSNELMRHRLADEERLAGVLQDLYVEAARRESITYAKPARRRWFGGRR</sequence>